<keyword evidence="1" id="KW-0418">Kinase</keyword>
<organism evidence="1 2">
    <name type="scientific">Jeotgalibacillus salarius</name>
    <dbReference type="NCBI Taxonomy" id="546023"/>
    <lineage>
        <taxon>Bacteria</taxon>
        <taxon>Bacillati</taxon>
        <taxon>Bacillota</taxon>
        <taxon>Bacilli</taxon>
        <taxon>Bacillales</taxon>
        <taxon>Caryophanaceae</taxon>
        <taxon>Jeotgalibacillus</taxon>
    </lineage>
</organism>
<protein>
    <submittedName>
        <fullName evidence="1">Protein kinase</fullName>
    </submittedName>
</protein>
<accession>A0A4Y8LHQ6</accession>
<name>A0A4Y8LHQ6_9BACL</name>
<evidence type="ECO:0000313" key="1">
    <source>
        <dbReference type="EMBL" id="TFE02274.1"/>
    </source>
</evidence>
<comment type="caution">
    <text evidence="1">The sequence shown here is derived from an EMBL/GenBank/DDBJ whole genome shotgun (WGS) entry which is preliminary data.</text>
</comment>
<keyword evidence="1" id="KW-0808">Transferase</keyword>
<dbReference type="OrthoDB" id="2454549at2"/>
<proteinExistence type="predicted"/>
<dbReference type="Proteomes" id="UP000297776">
    <property type="component" value="Unassembled WGS sequence"/>
</dbReference>
<reference evidence="1 2" key="1">
    <citation type="submission" date="2019-03" db="EMBL/GenBank/DDBJ databases">
        <authorList>
            <person name="Yang Y."/>
        </authorList>
    </citation>
    <scope>NUCLEOTIDE SEQUENCE [LARGE SCALE GENOMIC DNA]</scope>
    <source>
        <strain evidence="1 2">ASL-1</strain>
    </source>
</reference>
<dbReference type="AlphaFoldDB" id="A0A4Y8LHQ6"/>
<dbReference type="EMBL" id="SORX01000003">
    <property type="protein sequence ID" value="TFE02274.1"/>
    <property type="molecule type" value="Genomic_DNA"/>
</dbReference>
<evidence type="ECO:0000313" key="2">
    <source>
        <dbReference type="Proteomes" id="UP000297776"/>
    </source>
</evidence>
<dbReference type="RefSeq" id="WP_134380975.1">
    <property type="nucleotide sequence ID" value="NZ_SORX01000003.1"/>
</dbReference>
<gene>
    <name evidence="1" type="ORF">E2626_06760</name>
</gene>
<keyword evidence="2" id="KW-1185">Reference proteome</keyword>
<dbReference type="GO" id="GO:0016301">
    <property type="term" value="F:kinase activity"/>
    <property type="evidence" value="ECO:0007669"/>
    <property type="project" value="UniProtKB-KW"/>
</dbReference>
<sequence>MENWKDYCTAQNFLGVGSTRKAYRAGNKVIKVHLHPIGYEQSRHELLIYQEMKRLGYVGYFAEVTEVHKEYAVQSFAKPLELRNAQTYDLSEDDERLTEPYKKILSILDHEFDSFDLKDSGNFGINEAGRLVFIDYGMTKKQYESEWVREADAGVIPQIFFEACAVCGVEKELRIYGKDDQDRRCVGCGKE</sequence>